<reference evidence="2" key="1">
    <citation type="journal article" date="2013" name="BMC Microbiol.">
        <title>Taxonomy and evolution of bacteriochlorophyll a-containing members of the OM60/NOR5 clade of marine gammaproteobacteria: description of Luminiphilus syltensis gen. nov., sp. nov., reclassification of Haliea rubra as Pseudohaliea rubra gen. nov., comb. nov., and emendation of Chromatocurvus halotolerans.</title>
        <authorList>
            <person name="Spring S."/>
            <person name="Riedel T."/>
            <person name="Sproer C."/>
            <person name="Yan S."/>
            <person name="Harder J."/>
            <person name="Fuchs B.M."/>
        </authorList>
    </citation>
    <scope>NUCLEOTIDE SEQUENCE [LARGE SCALE GENOMIC DNA]</scope>
    <source>
        <strain evidence="2">NOR51-B</strain>
    </source>
</reference>
<keyword evidence="2" id="KW-1185">Reference proteome</keyword>
<evidence type="ECO:0000313" key="1">
    <source>
        <dbReference type="EMBL" id="EED34475.1"/>
    </source>
</evidence>
<organism evidence="1 2">
    <name type="scientific">Luminiphilus syltensis NOR5-1B</name>
    <dbReference type="NCBI Taxonomy" id="565045"/>
    <lineage>
        <taxon>Bacteria</taxon>
        <taxon>Pseudomonadati</taxon>
        <taxon>Pseudomonadota</taxon>
        <taxon>Gammaproteobacteria</taxon>
        <taxon>Cellvibrionales</taxon>
        <taxon>Halieaceae</taxon>
        <taxon>Luminiphilus</taxon>
    </lineage>
</organism>
<evidence type="ECO:0000313" key="2">
    <source>
        <dbReference type="Proteomes" id="UP000004699"/>
    </source>
</evidence>
<name>B8KVK6_9GAMM</name>
<dbReference type="EMBL" id="DS999411">
    <property type="protein sequence ID" value="EED34475.1"/>
    <property type="molecule type" value="Genomic_DNA"/>
</dbReference>
<dbReference type="AlphaFoldDB" id="B8KVK6"/>
<gene>
    <name evidence="1" type="ORF">NOR51B_412</name>
</gene>
<dbReference type="Proteomes" id="UP000004699">
    <property type="component" value="Unassembled WGS sequence"/>
</dbReference>
<sequence>MRLPDDFGNADPELDSYRPILNGFNIDGELSDPSVVAMLFLKASRRLHSTNVAPPRVLHL</sequence>
<protein>
    <submittedName>
        <fullName evidence="1">Uncharacterized protein</fullName>
    </submittedName>
</protein>
<accession>B8KVK6</accession>
<dbReference type="HOGENOM" id="CLU_2936109_0_0_6"/>
<proteinExistence type="predicted"/>